<evidence type="ECO:0000313" key="1">
    <source>
        <dbReference type="EMBL" id="TKA10445.1"/>
    </source>
</evidence>
<accession>A0A4U0T8D1</accession>
<proteinExistence type="predicted"/>
<dbReference type="AlphaFoldDB" id="A0A4U0T8D1"/>
<dbReference type="OrthoDB" id="4563074at2"/>
<reference evidence="1 2" key="1">
    <citation type="submission" date="2019-04" db="EMBL/GenBank/DDBJ databases">
        <title>Streptomyces oryziradicis sp. nov., a novel actinomycete isolated from rhizosphere soil of rice (Oryza sativa L.).</title>
        <authorList>
            <person name="Li C."/>
        </authorList>
    </citation>
    <scope>NUCLEOTIDE SEQUENCE [LARGE SCALE GENOMIC DNA]</scope>
    <source>
        <strain evidence="1 2">NEAU-C40</strain>
    </source>
</reference>
<keyword evidence="2" id="KW-1185">Reference proteome</keyword>
<gene>
    <name evidence="1" type="ORF">FCI23_17350</name>
</gene>
<dbReference type="RefSeq" id="WP_136724798.1">
    <property type="nucleotide sequence ID" value="NZ_SUMC01000014.1"/>
</dbReference>
<name>A0A4U0T8D1_9ACTN</name>
<dbReference type="Pfam" id="PF09957">
    <property type="entry name" value="VapB_antitoxin"/>
    <property type="match status" value="1"/>
</dbReference>
<evidence type="ECO:0000313" key="2">
    <source>
        <dbReference type="Proteomes" id="UP000305778"/>
    </source>
</evidence>
<protein>
    <submittedName>
        <fullName evidence="1">Type II toxin-antitoxin system VapB family antitoxin</fullName>
    </submittedName>
</protein>
<sequence>MSRTVIDLDDDTTEELMRLYNVKTKAAAVRRAMEETVKLHRRLEFMDAIDGGAVDLTYDARTAGTPDAA</sequence>
<comment type="caution">
    <text evidence="1">The sequence shown here is derived from an EMBL/GenBank/DDBJ whole genome shotgun (WGS) entry which is preliminary data.</text>
</comment>
<dbReference type="Proteomes" id="UP000305778">
    <property type="component" value="Unassembled WGS sequence"/>
</dbReference>
<organism evidence="1 2">
    <name type="scientific">Actinacidiphila oryziradicis</name>
    <dbReference type="NCBI Taxonomy" id="2571141"/>
    <lineage>
        <taxon>Bacteria</taxon>
        <taxon>Bacillati</taxon>
        <taxon>Actinomycetota</taxon>
        <taxon>Actinomycetes</taxon>
        <taxon>Kitasatosporales</taxon>
        <taxon>Streptomycetaceae</taxon>
        <taxon>Actinacidiphila</taxon>
    </lineage>
</organism>
<dbReference type="InterPro" id="IPR019239">
    <property type="entry name" value="VapB_antitoxin"/>
</dbReference>
<dbReference type="EMBL" id="SUMC01000014">
    <property type="protein sequence ID" value="TKA10445.1"/>
    <property type="molecule type" value="Genomic_DNA"/>
</dbReference>